<dbReference type="Proteomes" id="UP001189429">
    <property type="component" value="Unassembled WGS sequence"/>
</dbReference>
<evidence type="ECO:0000313" key="2">
    <source>
        <dbReference type="Proteomes" id="UP001189429"/>
    </source>
</evidence>
<proteinExistence type="predicted"/>
<comment type="caution">
    <text evidence="1">The sequence shown here is derived from an EMBL/GenBank/DDBJ whole genome shotgun (WGS) entry which is preliminary data.</text>
</comment>
<gene>
    <name evidence="1" type="ORF">PCOR1329_LOCUS64063</name>
</gene>
<name>A0ABN9W4U7_9DINO</name>
<dbReference type="EMBL" id="CAUYUJ010018156">
    <property type="protein sequence ID" value="CAK0881126.1"/>
    <property type="molecule type" value="Genomic_DNA"/>
</dbReference>
<keyword evidence="2" id="KW-1185">Reference proteome</keyword>
<organism evidence="1 2">
    <name type="scientific">Prorocentrum cordatum</name>
    <dbReference type="NCBI Taxonomy" id="2364126"/>
    <lineage>
        <taxon>Eukaryota</taxon>
        <taxon>Sar</taxon>
        <taxon>Alveolata</taxon>
        <taxon>Dinophyceae</taxon>
        <taxon>Prorocentrales</taxon>
        <taxon>Prorocentraceae</taxon>
        <taxon>Prorocentrum</taxon>
    </lineage>
</organism>
<accession>A0ABN9W4U7</accession>
<protein>
    <submittedName>
        <fullName evidence="1">Uncharacterized protein</fullName>
    </submittedName>
</protein>
<sequence>MAEEDRDSFQEAISGFELLVDGRLLPWGEFCRDLRAWLLDTGQVPVEGKLANSPCERELSRRPSLVKREHLEGDMAEEDRELFQEAICGFEVSVFGQLLQWGEFCRELRAFLLETGQFLSKEVVDSTPKRRLRRRFSLARREHLAGDIAEEDRDLFQEAISGFEVSVFGPLLPWGGSFAASCVPGCWMLVRPPLREDSRAAPARES</sequence>
<evidence type="ECO:0000313" key="1">
    <source>
        <dbReference type="EMBL" id="CAK0881126.1"/>
    </source>
</evidence>
<reference evidence="1" key="1">
    <citation type="submission" date="2023-10" db="EMBL/GenBank/DDBJ databases">
        <authorList>
            <person name="Chen Y."/>
            <person name="Shah S."/>
            <person name="Dougan E. K."/>
            <person name="Thang M."/>
            <person name="Chan C."/>
        </authorList>
    </citation>
    <scope>NUCLEOTIDE SEQUENCE [LARGE SCALE GENOMIC DNA]</scope>
</reference>